<dbReference type="RefSeq" id="WP_126376096.1">
    <property type="nucleotide sequence ID" value="NZ_AP017378.1"/>
</dbReference>
<dbReference type="HAMAP" id="MF_00013">
    <property type="entry name" value="LipB"/>
    <property type="match status" value="1"/>
</dbReference>
<feature type="active site" description="Acyl-thioester intermediate" evidence="5 7">
    <location>
        <position position="170"/>
    </location>
</feature>
<dbReference type="PIRSF" id="PIRSF016262">
    <property type="entry name" value="LPLase"/>
    <property type="match status" value="1"/>
</dbReference>
<dbReference type="InterPro" id="IPR004143">
    <property type="entry name" value="BPL_LPL_catalytic"/>
</dbReference>
<feature type="site" description="Lowers pKa of active site Cys" evidence="5 9">
    <location>
        <position position="136"/>
    </location>
</feature>
<feature type="binding site" evidence="5 8">
    <location>
        <begin position="72"/>
        <end position="79"/>
    </location>
    <ligand>
        <name>substrate</name>
    </ligand>
</feature>
<name>A0A2Z6AV90_9BACT</name>
<evidence type="ECO:0000256" key="9">
    <source>
        <dbReference type="PIRSR" id="PIRSR016262-3"/>
    </source>
</evidence>
<dbReference type="GO" id="GO:0016874">
    <property type="term" value="F:ligase activity"/>
    <property type="evidence" value="ECO:0007669"/>
    <property type="project" value="UniProtKB-KW"/>
</dbReference>
<dbReference type="GO" id="GO:0009249">
    <property type="term" value="P:protein lipoylation"/>
    <property type="evidence" value="ECO:0007669"/>
    <property type="project" value="InterPro"/>
</dbReference>
<evidence type="ECO:0000256" key="8">
    <source>
        <dbReference type="PIRSR" id="PIRSR016262-2"/>
    </source>
</evidence>
<organism evidence="11 12">
    <name type="scientific">Desulfovibrio ferrophilus</name>
    <dbReference type="NCBI Taxonomy" id="241368"/>
    <lineage>
        <taxon>Bacteria</taxon>
        <taxon>Pseudomonadati</taxon>
        <taxon>Thermodesulfobacteriota</taxon>
        <taxon>Desulfovibrionia</taxon>
        <taxon>Desulfovibrionales</taxon>
        <taxon>Desulfovibrionaceae</taxon>
        <taxon>Desulfovibrio</taxon>
    </lineage>
</organism>
<accession>A0A2Z6AV90</accession>
<dbReference type="PROSITE" id="PS51733">
    <property type="entry name" value="BPL_LPL_CATALYTIC"/>
    <property type="match status" value="1"/>
</dbReference>
<comment type="similarity">
    <text evidence="5 6">Belongs to the LipB family.</text>
</comment>
<dbReference type="GO" id="GO:0005737">
    <property type="term" value="C:cytoplasm"/>
    <property type="evidence" value="ECO:0007669"/>
    <property type="project" value="UniProtKB-SubCell"/>
</dbReference>
<proteinExistence type="inferred from homology"/>
<dbReference type="Pfam" id="PF21948">
    <property type="entry name" value="LplA-B_cat"/>
    <property type="match status" value="1"/>
</dbReference>
<dbReference type="SUPFAM" id="SSF55681">
    <property type="entry name" value="Class II aaRS and biotin synthetases"/>
    <property type="match status" value="1"/>
</dbReference>
<dbReference type="OrthoDB" id="9787061at2"/>
<dbReference type="NCBIfam" id="TIGR00214">
    <property type="entry name" value="lipB"/>
    <property type="match status" value="1"/>
</dbReference>
<dbReference type="PANTHER" id="PTHR10993:SF7">
    <property type="entry name" value="LIPOYLTRANSFERASE 2, MITOCHONDRIAL-RELATED"/>
    <property type="match status" value="1"/>
</dbReference>
<dbReference type="InterPro" id="IPR045864">
    <property type="entry name" value="aa-tRNA-synth_II/BPL/LPL"/>
</dbReference>
<evidence type="ECO:0000256" key="7">
    <source>
        <dbReference type="PIRSR" id="PIRSR016262-1"/>
    </source>
</evidence>
<evidence type="ECO:0000256" key="1">
    <source>
        <dbReference type="ARBA" id="ARBA00004821"/>
    </source>
</evidence>
<evidence type="ECO:0000313" key="11">
    <source>
        <dbReference type="EMBL" id="BBD07147.1"/>
    </source>
</evidence>
<dbReference type="AlphaFoldDB" id="A0A2Z6AV90"/>
<comment type="subcellular location">
    <subcellularLocation>
        <location evidence="5">Cytoplasm</location>
    </subcellularLocation>
</comment>
<dbReference type="EC" id="2.3.1.181" evidence="5 6"/>
<dbReference type="KEGG" id="dfl:DFE_0421"/>
<dbReference type="Gene3D" id="3.30.930.10">
    <property type="entry name" value="Bira Bifunctional Protein, Domain 2"/>
    <property type="match status" value="1"/>
</dbReference>
<feature type="binding site" evidence="5 8">
    <location>
        <begin position="152"/>
        <end position="154"/>
    </location>
    <ligand>
        <name>substrate</name>
    </ligand>
</feature>
<comment type="function">
    <text evidence="4 5 6">Catalyzes the transfer of endogenously produced octanoic acid from octanoyl-acyl-carrier-protein onto the lipoyl domains of lipoate-dependent enzymes. Lipoyl-ACP can also act as a substrate although octanoyl-ACP is likely to be the physiological substrate.</text>
</comment>
<dbReference type="PROSITE" id="PS01313">
    <property type="entry name" value="LIPB"/>
    <property type="match status" value="1"/>
</dbReference>
<keyword evidence="2 5" id="KW-0808">Transferase</keyword>
<protein>
    <recommendedName>
        <fullName evidence="5 6">Octanoyltransferase</fullName>
        <ecNumber evidence="5 6">2.3.1.181</ecNumber>
    </recommendedName>
    <alternativeName>
        <fullName evidence="5">Lipoate-protein ligase B</fullName>
    </alternativeName>
    <alternativeName>
        <fullName evidence="5">Lipoyl/octanoyl transferase</fullName>
    </alternativeName>
    <alternativeName>
        <fullName evidence="5">Octanoyl-[acyl-carrier-protein]-protein N-octanoyltransferase</fullName>
    </alternativeName>
</protein>
<evidence type="ECO:0000256" key="4">
    <source>
        <dbReference type="ARBA" id="ARBA00024732"/>
    </source>
</evidence>
<comment type="miscellaneous">
    <text evidence="5">In the reaction, the free carboxyl group of octanoic acid is attached via an amide linkage to the epsilon-amino group of a specific lysine residue of lipoyl domains of lipoate-dependent enzymes.</text>
</comment>
<feature type="binding site" evidence="5 8">
    <location>
        <begin position="139"/>
        <end position="141"/>
    </location>
    <ligand>
        <name>substrate</name>
    </ligand>
</feature>
<dbReference type="UniPathway" id="UPA00538">
    <property type="reaction ID" value="UER00592"/>
</dbReference>
<dbReference type="Proteomes" id="UP000269883">
    <property type="component" value="Chromosome"/>
</dbReference>
<dbReference type="PANTHER" id="PTHR10993">
    <property type="entry name" value="OCTANOYLTRANSFERASE"/>
    <property type="match status" value="1"/>
</dbReference>
<reference evidence="11 12" key="1">
    <citation type="journal article" date="2018" name="Sci. Adv.">
        <title>Multi-heme cytochromes provide a pathway for survival in energy-limited environments.</title>
        <authorList>
            <person name="Deng X."/>
            <person name="Dohmae N."/>
            <person name="Nealson K.H."/>
            <person name="Hashimoto K."/>
            <person name="Okamoto A."/>
        </authorList>
    </citation>
    <scope>NUCLEOTIDE SEQUENCE [LARGE SCALE GENOMIC DNA]</scope>
    <source>
        <strain evidence="11 12">IS5</strain>
    </source>
</reference>
<dbReference type="CDD" id="cd16444">
    <property type="entry name" value="LipB"/>
    <property type="match status" value="1"/>
</dbReference>
<keyword evidence="11" id="KW-0436">Ligase</keyword>
<evidence type="ECO:0000256" key="5">
    <source>
        <dbReference type="HAMAP-Rule" id="MF_00013"/>
    </source>
</evidence>
<evidence type="ECO:0000256" key="6">
    <source>
        <dbReference type="PIRNR" id="PIRNR016262"/>
    </source>
</evidence>
<evidence type="ECO:0000259" key="10">
    <source>
        <dbReference type="PROSITE" id="PS51733"/>
    </source>
</evidence>
<dbReference type="InterPro" id="IPR020605">
    <property type="entry name" value="Octanoyltransferase_CS"/>
</dbReference>
<evidence type="ECO:0000313" key="12">
    <source>
        <dbReference type="Proteomes" id="UP000269883"/>
    </source>
</evidence>
<comment type="pathway">
    <text evidence="1 5 6">Protein modification; protein lipoylation via endogenous pathway; protein N(6)-(lipoyl)lysine from octanoyl-[acyl-carrier-protein]: step 1/2.</text>
</comment>
<keyword evidence="5" id="KW-0963">Cytoplasm</keyword>
<evidence type="ECO:0000256" key="2">
    <source>
        <dbReference type="ARBA" id="ARBA00022679"/>
    </source>
</evidence>
<keyword evidence="12" id="KW-1185">Reference proteome</keyword>
<keyword evidence="3 5" id="KW-0012">Acyltransferase</keyword>
<gene>
    <name evidence="5" type="primary">lipB</name>
    <name evidence="11" type="ORF">DFE_0421</name>
</gene>
<feature type="domain" description="BPL/LPL catalytic" evidence="10">
    <location>
        <begin position="27"/>
        <end position="214"/>
    </location>
</feature>
<dbReference type="GO" id="GO:0033819">
    <property type="term" value="F:lipoyl(octanoyl) transferase activity"/>
    <property type="evidence" value="ECO:0007669"/>
    <property type="project" value="UniProtKB-EC"/>
</dbReference>
<evidence type="ECO:0000256" key="3">
    <source>
        <dbReference type="ARBA" id="ARBA00023315"/>
    </source>
</evidence>
<dbReference type="EMBL" id="AP017378">
    <property type="protein sequence ID" value="BBD07147.1"/>
    <property type="molecule type" value="Genomic_DNA"/>
</dbReference>
<dbReference type="InterPro" id="IPR000544">
    <property type="entry name" value="Octanoyltransferase"/>
</dbReference>
<sequence length="216" mass="24048">MKIIDLGLCPYREAQQIQLDRHAEVVEGAEDTLFLLEHPRVITVGKAGGLENLHVQPEFLEQQGIDLVHVTRGGNITCHFPGQLVGYPIFRVDKRPGGVKRFFHDMEETVIRTLGCIGLDARRWEGRAGVWTETGKVCSMGIAVKKWVTYHGLALNVGEDTSLFDMITLCGLTDTKAASVHGELKALGHEERPGMQEIKDVLEQEFRKVFADSKVA</sequence>
<comment type="catalytic activity">
    <reaction evidence="5 6">
        <text>octanoyl-[ACP] + L-lysyl-[protein] = N(6)-octanoyl-L-lysyl-[protein] + holo-[ACP] + H(+)</text>
        <dbReference type="Rhea" id="RHEA:17665"/>
        <dbReference type="Rhea" id="RHEA-COMP:9636"/>
        <dbReference type="Rhea" id="RHEA-COMP:9685"/>
        <dbReference type="Rhea" id="RHEA-COMP:9752"/>
        <dbReference type="Rhea" id="RHEA-COMP:9928"/>
        <dbReference type="ChEBI" id="CHEBI:15378"/>
        <dbReference type="ChEBI" id="CHEBI:29969"/>
        <dbReference type="ChEBI" id="CHEBI:64479"/>
        <dbReference type="ChEBI" id="CHEBI:78463"/>
        <dbReference type="ChEBI" id="CHEBI:78809"/>
        <dbReference type="EC" id="2.3.1.181"/>
    </reaction>
</comment>